<reference evidence="3 4" key="1">
    <citation type="submission" date="2012-08" db="EMBL/GenBank/DDBJ databases">
        <authorList>
            <person name="Gan P.H.P."/>
            <person name="Ikeda K."/>
            <person name="Irieda H."/>
            <person name="Narusaka M."/>
            <person name="O'Connell R.J."/>
            <person name="Narusaka Y."/>
            <person name="Takano Y."/>
            <person name="Kubo Y."/>
            <person name="Shirasu K."/>
        </authorList>
    </citation>
    <scope>NUCLEOTIDE SEQUENCE [LARGE SCALE GENOMIC DNA]</scope>
    <source>
        <strain evidence="3 4">Nara gc5</strain>
    </source>
</reference>
<evidence type="ECO:0000256" key="2">
    <source>
        <dbReference type="SAM" id="MobiDB-lite"/>
    </source>
</evidence>
<sequence>MNTAQVSQPPSPTSTYSDETLAERSPAASWSPSYSVASTLVEATNATDVGRSEGQEFILSEILRPASAPLAEDSALRINQRLSDENVRSLMSARSFGSDDTAVNSLAGSWSSGRSTATIASTAQEDLENAIMSGDVVQVEALCLMGVALSEDGLFLLYEACLRGPRIVNALALHPAHDFAGRIGGPTSDYVFHMVLRTPAIDFMNLWADGAGAALSIKEAVICLLLEKDIDFTLRDRLGDTILHTVCGDIGTLNLQKETEGFTFLERFLGESDGGYSETVVQTCRSMINLQNSGRIKEDGTRQNFWHTPLGVAILYNNLKCARLLLEHGADPHITGEWGEPPIYFAVCQAYIA</sequence>
<dbReference type="AlphaFoldDB" id="A0A7J6IFD4"/>
<dbReference type="Proteomes" id="UP000011096">
    <property type="component" value="Unassembled WGS sequence"/>
</dbReference>
<reference evidence="3 4" key="2">
    <citation type="submission" date="2020-04" db="EMBL/GenBank/DDBJ databases">
        <title>Genome sequencing and assembly of multiple isolates from the Colletotrichum gloeosporioides species complex.</title>
        <authorList>
            <person name="Gan P."/>
            <person name="Shirasu K."/>
        </authorList>
    </citation>
    <scope>NUCLEOTIDE SEQUENCE [LARGE SCALE GENOMIC DNA]</scope>
    <source>
        <strain evidence="3 4">Nara gc5</strain>
    </source>
</reference>
<feature type="compositionally biased region" description="Polar residues" evidence="2">
    <location>
        <begin position="1"/>
        <end position="18"/>
    </location>
</feature>
<feature type="repeat" description="ANK" evidence="1">
    <location>
        <begin position="305"/>
        <end position="337"/>
    </location>
</feature>
<evidence type="ECO:0000256" key="1">
    <source>
        <dbReference type="PROSITE-ProRule" id="PRU00023"/>
    </source>
</evidence>
<dbReference type="Pfam" id="PF13637">
    <property type="entry name" value="Ank_4"/>
    <property type="match status" value="1"/>
</dbReference>
<feature type="region of interest" description="Disordered" evidence="2">
    <location>
        <begin position="1"/>
        <end position="28"/>
    </location>
</feature>
<name>A0A7J6IFD4_COLFN</name>
<protein>
    <recommendedName>
        <fullName evidence="5">Ankyrin repeat protein</fullName>
    </recommendedName>
</protein>
<dbReference type="PROSITE" id="PS50088">
    <property type="entry name" value="ANK_REPEAT"/>
    <property type="match status" value="1"/>
</dbReference>
<evidence type="ECO:0000313" key="3">
    <source>
        <dbReference type="EMBL" id="KAF4474125.1"/>
    </source>
</evidence>
<organism evidence="3 4">
    <name type="scientific">Colletotrichum fructicola (strain Nara gc5)</name>
    <name type="common">Anthracnose fungus</name>
    <name type="synonym">Colletotrichum gloeosporioides (strain Nara gc5)</name>
    <dbReference type="NCBI Taxonomy" id="1213859"/>
    <lineage>
        <taxon>Eukaryota</taxon>
        <taxon>Fungi</taxon>
        <taxon>Dikarya</taxon>
        <taxon>Ascomycota</taxon>
        <taxon>Pezizomycotina</taxon>
        <taxon>Sordariomycetes</taxon>
        <taxon>Hypocreomycetidae</taxon>
        <taxon>Glomerellales</taxon>
        <taxon>Glomerellaceae</taxon>
        <taxon>Colletotrichum</taxon>
        <taxon>Colletotrichum gloeosporioides species complex</taxon>
    </lineage>
</organism>
<dbReference type="SUPFAM" id="SSF48403">
    <property type="entry name" value="Ankyrin repeat"/>
    <property type="match status" value="1"/>
</dbReference>
<gene>
    <name evidence="3" type="ORF">CGGC5_v017149</name>
</gene>
<dbReference type="InParanoid" id="A0A7J6IFD4"/>
<dbReference type="EMBL" id="ANPB02000011">
    <property type="protein sequence ID" value="KAF4474125.1"/>
    <property type="molecule type" value="Genomic_DNA"/>
</dbReference>
<keyword evidence="1" id="KW-0040">ANK repeat</keyword>
<dbReference type="OrthoDB" id="341259at2759"/>
<dbReference type="SMART" id="SM00248">
    <property type="entry name" value="ANK"/>
    <property type="match status" value="1"/>
</dbReference>
<proteinExistence type="predicted"/>
<dbReference type="InterPro" id="IPR036770">
    <property type="entry name" value="Ankyrin_rpt-contain_sf"/>
</dbReference>
<dbReference type="RefSeq" id="XP_066006878.1">
    <property type="nucleotide sequence ID" value="XM_066153790.1"/>
</dbReference>
<accession>A0A7J6IFD4</accession>
<evidence type="ECO:0000313" key="4">
    <source>
        <dbReference type="Proteomes" id="UP000011096"/>
    </source>
</evidence>
<dbReference type="GeneID" id="43610701"/>
<evidence type="ECO:0008006" key="5">
    <source>
        <dbReference type="Google" id="ProtNLM"/>
    </source>
</evidence>
<dbReference type="InterPro" id="IPR002110">
    <property type="entry name" value="Ankyrin_rpt"/>
</dbReference>
<comment type="caution">
    <text evidence="3">The sequence shown here is derived from an EMBL/GenBank/DDBJ whole genome shotgun (WGS) entry which is preliminary data.</text>
</comment>
<dbReference type="Gene3D" id="1.25.40.20">
    <property type="entry name" value="Ankyrin repeat-containing domain"/>
    <property type="match status" value="1"/>
</dbReference>
<keyword evidence="4" id="KW-1185">Reference proteome</keyword>